<dbReference type="PROSITE" id="PS50022">
    <property type="entry name" value="FA58C_3"/>
    <property type="match status" value="2"/>
</dbReference>
<dbReference type="Gene3D" id="2.60.120.260">
    <property type="entry name" value="Galactose-binding domain-like"/>
    <property type="match status" value="2"/>
</dbReference>
<dbReference type="SUPFAM" id="SSF49265">
    <property type="entry name" value="Fibronectin type III"/>
    <property type="match status" value="1"/>
</dbReference>
<dbReference type="SUPFAM" id="SSF51126">
    <property type="entry name" value="Pectin lyase-like"/>
    <property type="match status" value="1"/>
</dbReference>
<evidence type="ECO:0000313" key="3">
    <source>
        <dbReference type="EMBL" id="MFD0683863.1"/>
    </source>
</evidence>
<dbReference type="InterPro" id="IPR011050">
    <property type="entry name" value="Pectin_lyase_fold/virulence"/>
</dbReference>
<dbReference type="RefSeq" id="WP_131757959.1">
    <property type="nucleotide sequence ID" value="NZ_CAACUY010000041.1"/>
</dbReference>
<feature type="signal peptide" evidence="1">
    <location>
        <begin position="1"/>
        <end position="29"/>
    </location>
</feature>
<dbReference type="InterPro" id="IPR006626">
    <property type="entry name" value="PbH1"/>
</dbReference>
<comment type="caution">
    <text evidence="3">The sequence shown here is derived from an EMBL/GenBank/DDBJ whole genome shotgun (WGS) entry which is preliminary data.</text>
</comment>
<dbReference type="Pfam" id="PF07705">
    <property type="entry name" value="CARDB"/>
    <property type="match status" value="2"/>
</dbReference>
<keyword evidence="4" id="KW-1185">Reference proteome</keyword>
<dbReference type="SMART" id="SM00710">
    <property type="entry name" value="PbH1"/>
    <property type="match status" value="4"/>
</dbReference>
<dbReference type="EMBL" id="JBHTGP010000003">
    <property type="protein sequence ID" value="MFD0683863.1"/>
    <property type="molecule type" value="Genomic_DNA"/>
</dbReference>
<dbReference type="Pfam" id="PF22816">
    <property type="entry name" value="CatAgl_D2"/>
    <property type="match status" value="1"/>
</dbReference>
<keyword evidence="1" id="KW-0732">Signal</keyword>
<dbReference type="Pfam" id="PF22815">
    <property type="entry name" value="CatAgl_D1"/>
    <property type="match status" value="1"/>
</dbReference>
<dbReference type="InterPro" id="IPR012334">
    <property type="entry name" value="Pectin_lyas_fold"/>
</dbReference>
<dbReference type="InterPro" id="IPR036116">
    <property type="entry name" value="FN3_sf"/>
</dbReference>
<protein>
    <submittedName>
        <fullName evidence="3">Discoidin domain-containing protein</fullName>
    </submittedName>
</protein>
<feature type="chain" id="PRO_5045142998" evidence="1">
    <location>
        <begin position="30"/>
        <end position="1192"/>
    </location>
</feature>
<dbReference type="CDD" id="cd14490">
    <property type="entry name" value="CBM6-CBM35-CBM36_like_1"/>
    <property type="match status" value="1"/>
</dbReference>
<sequence>MRQKYLRVLLVMALVATGLLGPVASPAVAAETNLALGKTASASNANGEYTAANVNDGNQATYWESVNNAFPQWVQIDLGASVDTNKVVLKLPTANWSARTQTLSVQGSTNGTSFTDLVSSAGRVFDPASGNTVTLTYGTRLTRYLRVQISANTGWPAAQLSELEIYGPSTGDQTPPTAPSGLAFTEPSPGQIRLTWNASSDAVGVTGYDVYANDALRGSVAGNVLTYTDTQSASATVSYYVRAKDAAGNVSAGSNVVTRQGQGGGTNLAAGKPITASSHVFSFVEANANDGSTATYWESDSGAYPATLTVSLGGKADVSSVVVKLNPDAAWATRTQTFEVQGRGSPTASFTTIKPSAAYTFDPATGNAVTIPVTATTAEVRLRFTANSGAPGAQVAELQVIGTPAPTPDLTVTDVSWAPASPIETDAITLRATVRNAGTGAADASGLDFLIGGQKAASAQVGALAAGASTTVSASIGTKDAGSYTVGATADAGDDNIELNETNNTLTAASKLTVGPVPSSDLVAQAVTWSPGNPQNGDAVTFSVTLRNDGTLASASGSHGITLTVLDGDGNAVKTLSGSYSGALAPGATTAPIALGTWTAANGRYSVRTVIADDANEVPVKRGNNTATQALFVGRGANLPFDMYEAEDGVLAGGASVVGPNRTVGDLAGEASGRRAVRLTATGSSVEFTTRADTNTLVTRYSIPDAAGGGGISSTLNVYVNGTFLKTIDLTSRYTWVYGDEASPNNSPGSGPARHIYDEANLMLGTTVPKGSKIKLQKDAANTSTYAIDFVNTELAAAAPNPDPAKYAVPAGFTHQNVQDALDKVRQDSSLTGVYLPPGDYETAQKFQVYGKAVKVVGAGPWFTRFRTPANQENTDAGFRTEASANGSTFSGFGFFGNYTSRIDGPGKVFDFTGVKDMTIDNVWAEHVVCLFWGTNVDTSTIKNARIRDTWADGLNFTNGSSGNLVSNVETRTTGDDSFALFPATDNVNEQETGNVFENLTSLLTWRAAGLAVYGGGGNTFRNIHIADTLVYSGITIATLRFGSIPALGFESSPQTRFENISLVRAGGHFWGQQTFPALWLFSGEYPFRGIRISGLDIVDPTYSGIMFQTKYNGGPLNPITDTAFTGVSISGARKSGDAFDAKSGFGIWANEMPEPGQGPAVGSASFTGLRFSGNYQDIRNTTTTFTITQNP</sequence>
<organism evidence="3 4">
    <name type="scientific">Actinomadura fibrosa</name>
    <dbReference type="NCBI Taxonomy" id="111802"/>
    <lineage>
        <taxon>Bacteria</taxon>
        <taxon>Bacillati</taxon>
        <taxon>Actinomycetota</taxon>
        <taxon>Actinomycetes</taxon>
        <taxon>Streptosporangiales</taxon>
        <taxon>Thermomonosporaceae</taxon>
        <taxon>Actinomadura</taxon>
    </lineage>
</organism>
<dbReference type="InterPro" id="IPR013783">
    <property type="entry name" value="Ig-like_fold"/>
</dbReference>
<dbReference type="Proteomes" id="UP001597063">
    <property type="component" value="Unassembled WGS sequence"/>
</dbReference>
<dbReference type="InterPro" id="IPR011635">
    <property type="entry name" value="CARDB"/>
</dbReference>
<reference evidence="4" key="1">
    <citation type="journal article" date="2019" name="Int. J. Syst. Evol. Microbiol.">
        <title>The Global Catalogue of Microorganisms (GCM) 10K type strain sequencing project: providing services to taxonomists for standard genome sequencing and annotation.</title>
        <authorList>
            <consortium name="The Broad Institute Genomics Platform"/>
            <consortium name="The Broad Institute Genome Sequencing Center for Infectious Disease"/>
            <person name="Wu L."/>
            <person name="Ma J."/>
        </authorList>
    </citation>
    <scope>NUCLEOTIDE SEQUENCE [LARGE SCALE GENOMIC DNA]</scope>
    <source>
        <strain evidence="4">JCM 9371</strain>
    </source>
</reference>
<dbReference type="Pfam" id="PF22633">
    <property type="entry name" value="F5_F8_type_C_2"/>
    <property type="match status" value="2"/>
</dbReference>
<dbReference type="Gene3D" id="2.160.20.10">
    <property type="entry name" value="Single-stranded right-handed beta-helix, Pectin lyase-like"/>
    <property type="match status" value="1"/>
</dbReference>
<name>A0ABW2XE97_9ACTN</name>
<evidence type="ECO:0000259" key="2">
    <source>
        <dbReference type="PROSITE" id="PS50022"/>
    </source>
</evidence>
<dbReference type="Gene3D" id="2.60.40.10">
    <property type="entry name" value="Immunoglobulins"/>
    <property type="match status" value="3"/>
</dbReference>
<evidence type="ECO:0000313" key="4">
    <source>
        <dbReference type="Proteomes" id="UP001597063"/>
    </source>
</evidence>
<dbReference type="InterPro" id="IPR008979">
    <property type="entry name" value="Galactose-bd-like_sf"/>
</dbReference>
<feature type="domain" description="F5/8 type C" evidence="2">
    <location>
        <begin position="257"/>
        <end position="403"/>
    </location>
</feature>
<gene>
    <name evidence="3" type="ORF">ACFQZM_05090</name>
</gene>
<dbReference type="InterPro" id="IPR033801">
    <property type="entry name" value="CBM6-CBM35-CBM36-like_1"/>
</dbReference>
<dbReference type="SMART" id="SM00231">
    <property type="entry name" value="FA58C"/>
    <property type="match status" value="1"/>
</dbReference>
<accession>A0ABW2XE97</accession>
<proteinExistence type="predicted"/>
<dbReference type="SUPFAM" id="SSF49785">
    <property type="entry name" value="Galactose-binding domain-like"/>
    <property type="match status" value="2"/>
</dbReference>
<feature type="domain" description="F5/8 type C" evidence="2">
    <location>
        <begin position="23"/>
        <end position="168"/>
    </location>
</feature>
<evidence type="ECO:0000256" key="1">
    <source>
        <dbReference type="SAM" id="SignalP"/>
    </source>
</evidence>
<dbReference type="InterPro" id="IPR055149">
    <property type="entry name" value="Agl_cat_D2"/>
</dbReference>
<dbReference type="InterPro" id="IPR000421">
    <property type="entry name" value="FA58C"/>
</dbReference>